<feature type="region of interest" description="Disordered" evidence="1">
    <location>
        <begin position="1037"/>
        <end position="1073"/>
    </location>
</feature>
<feature type="region of interest" description="Disordered" evidence="1">
    <location>
        <begin position="107"/>
        <end position="143"/>
    </location>
</feature>
<sequence>MDMDWWEQVQPRQEPLHYTVPQNPEDVLYLGSDNELDDTSRAAKRQRYEEKGRQYIRGRPLRLFSASLRGPFDKSSGWQNPWIPKDGNLLASSSLRPTITKPAAKIAMRRNTNKLDDRADSTPDTRGSMQCHLPSPESNRDLQLNYKDSIEPDKLARIETWAKDVVIGGLEKDSFWAPAPAPAPVQAEQDSDNATNKRPAGNNWLKSKLSKRSKADHPSSSALMTPTPAIPPLPNQLARLPSFEISQEATNVNQQPSLPDMEASNIYGAAQGMAQLLGETSRVIAESSCEQLQAPHSPTRDINPTSLPSDAHIQAQLPAGNDNGSETSSDLSSLQSSEISPGSLVLPNAQAYDLPNLNAADASQDTIEEATASGNSHTEEADDNFESHLDQSFHYRTRPSRKDASRPMTAEPAAAVPLSQLTQTGTPVSQNHRDSVTFKGQQALADEVDTVFSRSESPGLISKDAPHFIDKAPSVVSSKETEDQQQLDHPQLPILLPPEATAETTHSPLTTRHNRLNSKDCNSHIPTDQESIRIDQPKYLATTEDASKGQAVCSKGSFSSTIVDGDTLVADVMDVDDQPDYPGCFQPPERLDAVKHTPSAPSLAARASTLAPPEIVLNPPSSTDIPTSSEVAKHGITDSVSPNHGSDKENAAVQIPTSQKDWGFGERAATRPACLSSAAVERSPPPLISQEVEGASEKFNQHILDSDIQQELLAMETKSTAADDILQVKAEPIDEVSVLDASINHITDPSDVALDQSTVRPSQQSPWGMANPDVLLEIKNESQATNTGVPRPGLLTSPNPTSQLSSQQQSPWGGIEAQAAVRPYGSISVASLLNVSPQWSRSQPQDTPNNLLQVCVSSDPIATPQTVQTREETPEPELSVKSFAKFNTPSPKRRSRGHKYPRLSGNRLSSTQVLVDITNTNPWSSQGARSNRRVSFAPLPCEEKDSTDIASPQAPRPASPPPAITPGADDDDTDCRFHKHFDAMKNRGDHQPKLGVQERLLPSESQQKPLSPEVGAMAEAFREADGFHISSLLVSTASSHNDEEAPPASSYHQDDEPAIDAPQTPWREESQGLDAVAEVMQNLDDFLNPQWGEESDLGMAF</sequence>
<feature type="compositionally biased region" description="Pro residues" evidence="1">
    <location>
        <begin position="954"/>
        <end position="964"/>
    </location>
</feature>
<feature type="region of interest" description="Disordered" evidence="1">
    <location>
        <begin position="784"/>
        <end position="813"/>
    </location>
</feature>
<evidence type="ECO:0000313" key="3">
    <source>
        <dbReference type="Proteomes" id="UP001390339"/>
    </source>
</evidence>
<feature type="region of interest" description="Disordered" evidence="1">
    <location>
        <begin position="178"/>
        <end position="236"/>
    </location>
</feature>
<feature type="compositionally biased region" description="Polar residues" evidence="1">
    <location>
        <begin position="419"/>
        <end position="430"/>
    </location>
</feature>
<feature type="compositionally biased region" description="Low complexity" evidence="1">
    <location>
        <begin position="794"/>
        <end position="811"/>
    </location>
</feature>
<feature type="compositionally biased region" description="Basic residues" evidence="1">
    <location>
        <begin position="891"/>
        <end position="901"/>
    </location>
</feature>
<protein>
    <submittedName>
        <fullName evidence="2">Protamine p1</fullName>
    </submittedName>
</protein>
<feature type="compositionally biased region" description="Low complexity" evidence="1">
    <location>
        <begin position="325"/>
        <end position="339"/>
    </location>
</feature>
<feature type="region of interest" description="Disordered" evidence="1">
    <location>
        <begin position="942"/>
        <end position="976"/>
    </location>
</feature>
<comment type="caution">
    <text evidence="2">The sequence shown here is derived from an EMBL/GenBank/DDBJ whole genome shotgun (WGS) entry which is preliminary data.</text>
</comment>
<accession>A0ABR2IFZ3</accession>
<evidence type="ECO:0000313" key="2">
    <source>
        <dbReference type="EMBL" id="KAK8862130.1"/>
    </source>
</evidence>
<feature type="region of interest" description="Disordered" evidence="1">
    <location>
        <begin position="315"/>
        <end position="339"/>
    </location>
</feature>
<evidence type="ECO:0000256" key="1">
    <source>
        <dbReference type="SAM" id="MobiDB-lite"/>
    </source>
</evidence>
<feature type="compositionally biased region" description="Basic and acidic residues" evidence="1">
    <location>
        <begin position="113"/>
        <end position="123"/>
    </location>
</feature>
<dbReference type="EMBL" id="JAPCWZ010000005">
    <property type="protein sequence ID" value="KAK8862130.1"/>
    <property type="molecule type" value="Genomic_DNA"/>
</dbReference>
<keyword evidence="3" id="KW-1185">Reference proteome</keyword>
<feature type="region of interest" description="Disordered" evidence="1">
    <location>
        <begin position="503"/>
        <end position="526"/>
    </location>
</feature>
<reference evidence="2 3" key="1">
    <citation type="journal article" date="2024" name="IMA Fungus">
        <title>Apiospora arundinis, a panoply of carbohydrate-active enzymes and secondary metabolites.</title>
        <authorList>
            <person name="Sorensen T."/>
            <person name="Petersen C."/>
            <person name="Muurmann A.T."/>
            <person name="Christiansen J.V."/>
            <person name="Brundto M.L."/>
            <person name="Overgaard C.K."/>
            <person name="Boysen A.T."/>
            <person name="Wollenberg R.D."/>
            <person name="Larsen T.O."/>
            <person name="Sorensen J.L."/>
            <person name="Nielsen K.L."/>
            <person name="Sondergaard T.E."/>
        </authorList>
    </citation>
    <scope>NUCLEOTIDE SEQUENCE [LARGE SCALE GENOMIC DNA]</scope>
    <source>
        <strain evidence="2 3">AAU 773</strain>
    </source>
</reference>
<proteinExistence type="predicted"/>
<organism evidence="2 3">
    <name type="scientific">Apiospora arundinis</name>
    <dbReference type="NCBI Taxonomy" id="335852"/>
    <lineage>
        <taxon>Eukaryota</taxon>
        <taxon>Fungi</taxon>
        <taxon>Dikarya</taxon>
        <taxon>Ascomycota</taxon>
        <taxon>Pezizomycotina</taxon>
        <taxon>Sordariomycetes</taxon>
        <taxon>Xylariomycetidae</taxon>
        <taxon>Amphisphaeriales</taxon>
        <taxon>Apiosporaceae</taxon>
        <taxon>Apiospora</taxon>
    </lineage>
</organism>
<dbReference type="Proteomes" id="UP001390339">
    <property type="component" value="Unassembled WGS sequence"/>
</dbReference>
<feature type="region of interest" description="Disordered" evidence="1">
    <location>
        <begin position="862"/>
        <end position="907"/>
    </location>
</feature>
<feature type="region of interest" description="Disordered" evidence="1">
    <location>
        <begin position="368"/>
        <end position="433"/>
    </location>
</feature>
<gene>
    <name evidence="2" type="ORF">PGQ11_008365</name>
</gene>
<name>A0ABR2IFZ3_9PEZI</name>